<dbReference type="EMBL" id="QGGH01000011">
    <property type="protein sequence ID" value="PWJ88420.1"/>
    <property type="molecule type" value="Genomic_DNA"/>
</dbReference>
<dbReference type="GeneID" id="61054917"/>
<name>A0A8E3B2F1_RHILI</name>
<evidence type="ECO:0000313" key="2">
    <source>
        <dbReference type="Proteomes" id="UP000245631"/>
    </source>
</evidence>
<organism evidence="1 2">
    <name type="scientific">Rhizobium loti</name>
    <name type="common">Mesorhizobium loti</name>
    <dbReference type="NCBI Taxonomy" id="381"/>
    <lineage>
        <taxon>Bacteria</taxon>
        <taxon>Pseudomonadati</taxon>
        <taxon>Pseudomonadota</taxon>
        <taxon>Alphaproteobacteria</taxon>
        <taxon>Hyphomicrobiales</taxon>
        <taxon>Phyllobacteriaceae</taxon>
        <taxon>Mesorhizobium</taxon>
    </lineage>
</organism>
<reference evidence="1 2" key="1">
    <citation type="submission" date="2018-05" db="EMBL/GenBank/DDBJ databases">
        <title>Genomic Encyclopedia of Type Strains, Phase IV (KMG-IV): sequencing the most valuable type-strain genomes for metagenomic binning, comparative biology and taxonomic classification.</title>
        <authorList>
            <person name="Goeker M."/>
        </authorList>
    </citation>
    <scope>NUCLEOTIDE SEQUENCE [LARGE SCALE GENOMIC DNA]</scope>
    <source>
        <strain evidence="1 2">DSM 2626</strain>
    </source>
</reference>
<comment type="caution">
    <text evidence="1">The sequence shown here is derived from an EMBL/GenBank/DDBJ whole genome shotgun (WGS) entry which is preliminary data.</text>
</comment>
<dbReference type="Proteomes" id="UP000245631">
    <property type="component" value="Unassembled WGS sequence"/>
</dbReference>
<dbReference type="AlphaFoldDB" id="A0A8E3B2F1"/>
<dbReference type="RefSeq" id="WP_109670488.1">
    <property type="nucleotide sequence ID" value="NZ_QGGH01000011.1"/>
</dbReference>
<protein>
    <submittedName>
        <fullName evidence="1">Uncharacterized protein</fullName>
    </submittedName>
</protein>
<sequence>MKQDYGSLQDCAVRAVLASFCMKARTAGPKAAQREATVHLVAAAAYLDQEVGVEKTTNILRATIASMGSGSNEKH</sequence>
<gene>
    <name evidence="1" type="ORF">C8D77_111143</name>
</gene>
<accession>A0A8E3B2F1</accession>
<proteinExistence type="predicted"/>
<evidence type="ECO:0000313" key="1">
    <source>
        <dbReference type="EMBL" id="PWJ88420.1"/>
    </source>
</evidence>